<dbReference type="EMBL" id="CP103300">
    <property type="protein sequence ID" value="UYM14302.1"/>
    <property type="molecule type" value="Genomic_DNA"/>
</dbReference>
<name>A0ABY6GNI4_9GAMM</name>
<evidence type="ECO:0000259" key="2">
    <source>
        <dbReference type="Pfam" id="PF00496"/>
    </source>
</evidence>
<dbReference type="PIRSF" id="PIRSF002741">
    <property type="entry name" value="MppA"/>
    <property type="match status" value="1"/>
</dbReference>
<dbReference type="CDD" id="cd08489">
    <property type="entry name" value="PBP2_NikA"/>
    <property type="match status" value="1"/>
</dbReference>
<dbReference type="NCBIfam" id="TIGR02294">
    <property type="entry name" value="nickel_nikA"/>
    <property type="match status" value="1"/>
</dbReference>
<dbReference type="Gene3D" id="3.10.105.10">
    <property type="entry name" value="Dipeptide-binding Protein, Domain 3"/>
    <property type="match status" value="1"/>
</dbReference>
<dbReference type="Proteomes" id="UP001163255">
    <property type="component" value="Chromosome"/>
</dbReference>
<dbReference type="InterPro" id="IPR039424">
    <property type="entry name" value="SBP_5"/>
</dbReference>
<feature type="domain" description="Solute-binding protein family 5" evidence="2">
    <location>
        <begin position="71"/>
        <end position="444"/>
    </location>
</feature>
<dbReference type="InterPro" id="IPR030678">
    <property type="entry name" value="Peptide/Ni-bd"/>
</dbReference>
<evidence type="ECO:0000313" key="4">
    <source>
        <dbReference type="Proteomes" id="UP001163255"/>
    </source>
</evidence>
<dbReference type="Gene3D" id="3.40.190.10">
    <property type="entry name" value="Periplasmic binding protein-like II"/>
    <property type="match status" value="1"/>
</dbReference>
<proteinExistence type="predicted"/>
<organism evidence="3 4">
    <name type="scientific">Endozoicomonas euniceicola</name>
    <dbReference type="NCBI Taxonomy" id="1234143"/>
    <lineage>
        <taxon>Bacteria</taxon>
        <taxon>Pseudomonadati</taxon>
        <taxon>Pseudomonadota</taxon>
        <taxon>Gammaproteobacteria</taxon>
        <taxon>Oceanospirillales</taxon>
        <taxon>Endozoicomonadaceae</taxon>
        <taxon>Endozoicomonas</taxon>
    </lineage>
</organism>
<dbReference type="PANTHER" id="PTHR30290">
    <property type="entry name" value="PERIPLASMIC BINDING COMPONENT OF ABC TRANSPORTER"/>
    <property type="match status" value="1"/>
</dbReference>
<dbReference type="Pfam" id="PF00496">
    <property type="entry name" value="SBP_bac_5"/>
    <property type="match status" value="1"/>
</dbReference>
<protein>
    <submittedName>
        <fullName evidence="3">Nickel ABC transporter substrate-binding protein</fullName>
    </submittedName>
</protein>
<reference evidence="3" key="1">
    <citation type="submission" date="2022-10" db="EMBL/GenBank/DDBJ databases">
        <title>Completed Genome Sequence of two octocoral isolated bacterium, Endozoicomonas euniceicola EF212T and Endozoicomonas gorgoniicola PS125T.</title>
        <authorList>
            <person name="Chiou Y.-J."/>
            <person name="Chen Y.-H."/>
        </authorList>
    </citation>
    <scope>NUCLEOTIDE SEQUENCE</scope>
    <source>
        <strain evidence="3">EF212</strain>
    </source>
</reference>
<feature type="chain" id="PRO_5047509155" evidence="1">
    <location>
        <begin position="28"/>
        <end position="532"/>
    </location>
</feature>
<dbReference type="PANTHER" id="PTHR30290:SF37">
    <property type="entry name" value="NICKEL-BINDING PERIPLASMIC PROTEIN"/>
    <property type="match status" value="1"/>
</dbReference>
<dbReference type="InterPro" id="IPR000914">
    <property type="entry name" value="SBP_5_dom"/>
</dbReference>
<keyword evidence="4" id="KW-1185">Reference proteome</keyword>
<evidence type="ECO:0000256" key="1">
    <source>
        <dbReference type="SAM" id="SignalP"/>
    </source>
</evidence>
<feature type="signal peptide" evidence="1">
    <location>
        <begin position="1"/>
        <end position="27"/>
    </location>
</feature>
<dbReference type="SUPFAM" id="SSF53850">
    <property type="entry name" value="Periplasmic binding protein-like II"/>
    <property type="match status" value="1"/>
</dbReference>
<gene>
    <name evidence="3" type="primary">nikA</name>
    <name evidence="3" type="ORF">NX720_15500</name>
</gene>
<dbReference type="InterPro" id="IPR011980">
    <property type="entry name" value="CntA-like"/>
</dbReference>
<accession>A0ABY6GNI4</accession>
<dbReference type="RefSeq" id="WP_262595708.1">
    <property type="nucleotide sequence ID" value="NZ_CP103300.1"/>
</dbReference>
<evidence type="ECO:0000313" key="3">
    <source>
        <dbReference type="EMBL" id="UYM14302.1"/>
    </source>
</evidence>
<keyword evidence="1" id="KW-0732">Signal</keyword>
<sequence>MIFKKMMGIGCLLLSSVSALTPGLSHADSEKTLTIANYRDIRDLNPHLYSGELFAQNLIFEGLVHLDENGQPEPWLAESWTVSEDGKLYTFRLRKDVTFSDGTPFDAHVVKSNFDALLDNSGRHSWLESIRLMMEVEKSGKESIRATDDYTVTIEFPNAYYPFLVELGVTRPFRFLSPGCFKNGTTKDGLDCLVGTGSYVLTSNVVDQQSVFEVNNNYWGEKPEINRLVAKVIPDSQARLLALRSGEIDMVYGLQLISAQAYKQFESDRRFNTALSKPVSTRMLILNTTSEQLADTRVRQALTHLTNKAVIAERIMLGLEQPADSLLSKNVPYADIELTAFDHDTSRAMELFRQAGWVSDNGTLKKDGKPLNITLSYDSDKVVERTIAQYLQSEWGKAGINLDLIGEEEQAHRDRLKAADFDISFNISWGTPYDPQSFMGAMRTPVYGDMLAQQGLKEKKQIDQSILAALETVDESERQKLYTYILETLHREAVYIPLTYEQNQAIFNSRVNGVGFNPSQFEIPLQRMSVKE</sequence>